<evidence type="ECO:0000259" key="7">
    <source>
        <dbReference type="Pfam" id="PF07200"/>
    </source>
</evidence>
<evidence type="ECO:0000256" key="1">
    <source>
        <dbReference type="ARBA" id="ARBA00004633"/>
    </source>
</evidence>
<accession>A0AA88LAE6</accession>
<comment type="caution">
    <text evidence="8">The sequence shown here is derived from an EMBL/GenBank/DDBJ whole genome shotgun (WGS) entry which is preliminary data.</text>
</comment>
<evidence type="ECO:0000256" key="5">
    <source>
        <dbReference type="ARBA" id="ARBA00022927"/>
    </source>
</evidence>
<evidence type="ECO:0000256" key="3">
    <source>
        <dbReference type="ARBA" id="ARBA00022448"/>
    </source>
</evidence>
<keyword evidence="9" id="KW-1185">Reference proteome</keyword>
<dbReference type="GO" id="GO:0043162">
    <property type="term" value="P:ubiquitin-dependent protein catabolic process via the multivesicular body sorting pathway"/>
    <property type="evidence" value="ECO:0007669"/>
    <property type="project" value="TreeGrafter"/>
</dbReference>
<evidence type="ECO:0000256" key="6">
    <source>
        <dbReference type="ARBA" id="ARBA00025010"/>
    </source>
</evidence>
<dbReference type="EMBL" id="JAVRJZ010000013">
    <property type="protein sequence ID" value="KAK2714165.1"/>
    <property type="molecule type" value="Genomic_DNA"/>
</dbReference>
<sequence length="133" mass="15024">MLGSEYETMRSLMSLLEQTPTEDLKALVNNEQQLADMVTDFKKGNGGPYGILESERQLLVASNISLGEENLKKEPRLTDARRRLEDSYQTANQLFKRVKELEAMLENEKGGTSIENALDQLRIAAQMAEEESE</sequence>
<protein>
    <recommendedName>
        <fullName evidence="7">VPS37 C-terminal domain-containing protein</fullName>
    </recommendedName>
</protein>
<dbReference type="PANTHER" id="PTHR13678">
    <property type="entry name" value="VACUOLAR PROTEIN SORTING-ASSOCIATED PROTEIN 37"/>
    <property type="match status" value="1"/>
</dbReference>
<name>A0AA88LAE6_ARTSF</name>
<dbReference type="GO" id="GO:0031902">
    <property type="term" value="C:late endosome membrane"/>
    <property type="evidence" value="ECO:0007669"/>
    <property type="project" value="UniProtKB-SubCell"/>
</dbReference>
<dbReference type="GO" id="GO:0006623">
    <property type="term" value="P:protein targeting to vacuole"/>
    <property type="evidence" value="ECO:0007669"/>
    <property type="project" value="TreeGrafter"/>
</dbReference>
<dbReference type="PANTHER" id="PTHR13678:SF27">
    <property type="entry name" value="LD45836P"/>
    <property type="match status" value="1"/>
</dbReference>
<dbReference type="GO" id="GO:0000813">
    <property type="term" value="C:ESCRT I complex"/>
    <property type="evidence" value="ECO:0007669"/>
    <property type="project" value="UniProtKB-ARBA"/>
</dbReference>
<gene>
    <name evidence="8" type="ORF">QYM36_008662</name>
</gene>
<feature type="domain" description="VPS37 C-terminal" evidence="7">
    <location>
        <begin position="19"/>
        <end position="133"/>
    </location>
</feature>
<evidence type="ECO:0000256" key="4">
    <source>
        <dbReference type="ARBA" id="ARBA00022753"/>
    </source>
</evidence>
<comment type="subcellular location">
    <subcellularLocation>
        <location evidence="1">Late endosome membrane</location>
        <topology evidence="1">Peripheral membrane protein</topology>
    </subcellularLocation>
</comment>
<reference evidence="8" key="1">
    <citation type="submission" date="2023-07" db="EMBL/GenBank/DDBJ databases">
        <title>Chromosome-level genome assembly of Artemia franciscana.</title>
        <authorList>
            <person name="Jo E."/>
        </authorList>
    </citation>
    <scope>NUCLEOTIDE SEQUENCE</scope>
    <source>
        <tissue evidence="8">Whole body</tissue>
    </source>
</reference>
<feature type="non-terminal residue" evidence="8">
    <location>
        <position position="1"/>
    </location>
</feature>
<comment type="similarity">
    <text evidence="2">Belongs to the VPS37 family.</text>
</comment>
<dbReference type="InterPro" id="IPR009851">
    <property type="entry name" value="Mod_r"/>
</dbReference>
<keyword evidence="4" id="KW-0967">Endosome</keyword>
<proteinExistence type="inferred from homology"/>
<keyword evidence="5" id="KW-0653">Protein transport</keyword>
<keyword evidence="3" id="KW-0813">Transport</keyword>
<evidence type="ECO:0000313" key="8">
    <source>
        <dbReference type="EMBL" id="KAK2714165.1"/>
    </source>
</evidence>
<evidence type="ECO:0000256" key="2">
    <source>
        <dbReference type="ARBA" id="ARBA00007617"/>
    </source>
</evidence>
<dbReference type="Pfam" id="PF07200">
    <property type="entry name" value="Mod_r"/>
    <property type="match status" value="1"/>
</dbReference>
<organism evidence="8 9">
    <name type="scientific">Artemia franciscana</name>
    <name type="common">Brine shrimp</name>
    <name type="synonym">Artemia sanfranciscana</name>
    <dbReference type="NCBI Taxonomy" id="6661"/>
    <lineage>
        <taxon>Eukaryota</taxon>
        <taxon>Metazoa</taxon>
        <taxon>Ecdysozoa</taxon>
        <taxon>Arthropoda</taxon>
        <taxon>Crustacea</taxon>
        <taxon>Branchiopoda</taxon>
        <taxon>Anostraca</taxon>
        <taxon>Artemiidae</taxon>
        <taxon>Artemia</taxon>
    </lineage>
</organism>
<dbReference type="GO" id="GO:0006612">
    <property type="term" value="P:protein targeting to membrane"/>
    <property type="evidence" value="ECO:0007669"/>
    <property type="project" value="TreeGrafter"/>
</dbReference>
<evidence type="ECO:0000313" key="9">
    <source>
        <dbReference type="Proteomes" id="UP001187531"/>
    </source>
</evidence>
<dbReference type="Proteomes" id="UP001187531">
    <property type="component" value="Unassembled WGS sequence"/>
</dbReference>
<dbReference type="AlphaFoldDB" id="A0AA88LAE6"/>
<comment type="function">
    <text evidence="6">Component of the ESCRT-I complex, a regulator of vesicular trafficking process. Required for the sorting of endocytic ubiquitinated cargos into multivesicular bodies. May be involved in cell growth and differentiation.</text>
</comment>